<dbReference type="EMBL" id="MU253799">
    <property type="protein sequence ID" value="KAG9246596.1"/>
    <property type="molecule type" value="Genomic_DNA"/>
</dbReference>
<feature type="compositionally biased region" description="Basic and acidic residues" evidence="1">
    <location>
        <begin position="15"/>
        <end position="24"/>
    </location>
</feature>
<reference evidence="3" key="1">
    <citation type="journal article" date="2021" name="IMA Fungus">
        <title>Genomic characterization of three marine fungi, including Emericellopsis atlantica sp. nov. with signatures of a generalist lifestyle and marine biomass degradation.</title>
        <authorList>
            <person name="Hagestad O.C."/>
            <person name="Hou L."/>
            <person name="Andersen J.H."/>
            <person name="Hansen E.H."/>
            <person name="Altermark B."/>
            <person name="Li C."/>
            <person name="Kuhnert E."/>
            <person name="Cox R.J."/>
            <person name="Crous P.W."/>
            <person name="Spatafora J.W."/>
            <person name="Lail K."/>
            <person name="Amirebrahimi M."/>
            <person name="Lipzen A."/>
            <person name="Pangilinan J."/>
            <person name="Andreopoulos W."/>
            <person name="Hayes R.D."/>
            <person name="Ng V."/>
            <person name="Grigoriev I.V."/>
            <person name="Jackson S.A."/>
            <person name="Sutton T.D.S."/>
            <person name="Dobson A.D.W."/>
            <person name="Rama T."/>
        </authorList>
    </citation>
    <scope>NUCLEOTIDE SEQUENCE</scope>
    <source>
        <strain evidence="3">TRa3180A</strain>
    </source>
</reference>
<dbReference type="InterPro" id="IPR011333">
    <property type="entry name" value="SKP1/BTB/POZ_sf"/>
</dbReference>
<dbReference type="Pfam" id="PF00651">
    <property type="entry name" value="BTB"/>
    <property type="match status" value="1"/>
</dbReference>
<dbReference type="InterPro" id="IPR000210">
    <property type="entry name" value="BTB/POZ_dom"/>
</dbReference>
<keyword evidence="4" id="KW-1185">Reference proteome</keyword>
<proteinExistence type="predicted"/>
<evidence type="ECO:0000313" key="3">
    <source>
        <dbReference type="EMBL" id="KAG9246596.1"/>
    </source>
</evidence>
<dbReference type="AlphaFoldDB" id="A0A9P7Z7B1"/>
<gene>
    <name evidence="3" type="ORF">BJ878DRAFT_274473</name>
</gene>
<protein>
    <recommendedName>
        <fullName evidence="2">BTB domain-containing protein</fullName>
    </recommendedName>
</protein>
<dbReference type="Gene3D" id="3.30.710.10">
    <property type="entry name" value="Potassium Channel Kv1.1, Chain A"/>
    <property type="match status" value="1"/>
</dbReference>
<accession>A0A9P7Z7B1</accession>
<dbReference type="PANTHER" id="PTHR47843:SF2">
    <property type="entry name" value="BTB DOMAIN-CONTAINING PROTEIN"/>
    <property type="match status" value="1"/>
</dbReference>
<evidence type="ECO:0000313" key="4">
    <source>
        <dbReference type="Proteomes" id="UP000887226"/>
    </source>
</evidence>
<evidence type="ECO:0000256" key="1">
    <source>
        <dbReference type="SAM" id="MobiDB-lite"/>
    </source>
</evidence>
<evidence type="ECO:0000259" key="2">
    <source>
        <dbReference type="PROSITE" id="PS50097"/>
    </source>
</evidence>
<name>A0A9P7Z7B1_9HELO</name>
<feature type="domain" description="BTB" evidence="2">
    <location>
        <begin position="37"/>
        <end position="104"/>
    </location>
</feature>
<dbReference type="Proteomes" id="UP000887226">
    <property type="component" value="Unassembled WGS sequence"/>
</dbReference>
<sequence>MISRSIAIKQEPDEDHQHVRSQEPGHERLMVDELGWEMVVMRVGTGGTAMSAHKSLLVNTSPRFAQAIDHVIAEDREITFSEETPEMMKIFMEFLYTKRVPTVHEYASPIDQSSRIKNLCKMYIFAEKYYMHREIRNRVMDVIQDGFLIINSFPTEGVAANIFEKTSPTSSLRRFVSAALLYSLRHSANEDKSKGHHKLADLLVARPQVLENFLQSVQDLNLHTDRDPRVRDCTREPGCAECLSGIHKAEPCSGGVWPCEFHVHASAEDQEDIDQRCYLWLI</sequence>
<feature type="region of interest" description="Disordered" evidence="1">
    <location>
        <begin position="1"/>
        <end position="24"/>
    </location>
</feature>
<dbReference type="OrthoDB" id="6359816at2759"/>
<dbReference type="PANTHER" id="PTHR47843">
    <property type="entry name" value="BTB DOMAIN-CONTAINING PROTEIN-RELATED"/>
    <property type="match status" value="1"/>
</dbReference>
<dbReference type="SUPFAM" id="SSF54695">
    <property type="entry name" value="POZ domain"/>
    <property type="match status" value="1"/>
</dbReference>
<dbReference type="PROSITE" id="PS50097">
    <property type="entry name" value="BTB"/>
    <property type="match status" value="1"/>
</dbReference>
<organism evidence="3 4">
    <name type="scientific">Calycina marina</name>
    <dbReference type="NCBI Taxonomy" id="1763456"/>
    <lineage>
        <taxon>Eukaryota</taxon>
        <taxon>Fungi</taxon>
        <taxon>Dikarya</taxon>
        <taxon>Ascomycota</taxon>
        <taxon>Pezizomycotina</taxon>
        <taxon>Leotiomycetes</taxon>
        <taxon>Helotiales</taxon>
        <taxon>Pezizellaceae</taxon>
        <taxon>Calycina</taxon>
    </lineage>
</organism>
<comment type="caution">
    <text evidence="3">The sequence shown here is derived from an EMBL/GenBank/DDBJ whole genome shotgun (WGS) entry which is preliminary data.</text>
</comment>